<comment type="caution">
    <text evidence="8">The sequence shown here is derived from an EMBL/GenBank/DDBJ whole genome shotgun (WGS) entry which is preliminary data.</text>
</comment>
<feature type="compositionally biased region" description="Low complexity" evidence="5">
    <location>
        <begin position="1"/>
        <end position="13"/>
    </location>
</feature>
<feature type="compositionally biased region" description="Basic and acidic residues" evidence="5">
    <location>
        <begin position="16"/>
        <end position="32"/>
    </location>
</feature>
<dbReference type="InterPro" id="IPR011701">
    <property type="entry name" value="MFS"/>
</dbReference>
<evidence type="ECO:0000313" key="8">
    <source>
        <dbReference type="EMBL" id="PRY67109.1"/>
    </source>
</evidence>
<feature type="transmembrane region" description="Helical" evidence="6">
    <location>
        <begin position="376"/>
        <end position="395"/>
    </location>
</feature>
<dbReference type="InterPro" id="IPR036259">
    <property type="entry name" value="MFS_trans_sf"/>
</dbReference>
<dbReference type="AlphaFoldDB" id="A0A2T0VA84"/>
<dbReference type="CDD" id="cd17393">
    <property type="entry name" value="MFS_MosC_like"/>
    <property type="match status" value="1"/>
</dbReference>
<dbReference type="Gene3D" id="1.20.1250.20">
    <property type="entry name" value="MFS general substrate transporter like domains"/>
    <property type="match status" value="2"/>
</dbReference>
<evidence type="ECO:0000256" key="1">
    <source>
        <dbReference type="ARBA" id="ARBA00004651"/>
    </source>
</evidence>
<feature type="transmembrane region" description="Helical" evidence="6">
    <location>
        <begin position="330"/>
        <end position="355"/>
    </location>
</feature>
<feature type="transmembrane region" description="Helical" evidence="6">
    <location>
        <begin position="432"/>
        <end position="453"/>
    </location>
</feature>
<feature type="transmembrane region" description="Helical" evidence="6">
    <location>
        <begin position="401"/>
        <end position="420"/>
    </location>
</feature>
<dbReference type="Proteomes" id="UP000237983">
    <property type="component" value="Unassembled WGS sequence"/>
</dbReference>
<keyword evidence="9" id="KW-1185">Reference proteome</keyword>
<evidence type="ECO:0000256" key="4">
    <source>
        <dbReference type="ARBA" id="ARBA00023136"/>
    </source>
</evidence>
<feature type="domain" description="Major facilitator superfamily (MFS) profile" evidence="7">
    <location>
        <begin position="302"/>
        <end position="493"/>
    </location>
</feature>
<dbReference type="InterPro" id="IPR051788">
    <property type="entry name" value="MFS_Transporter"/>
</dbReference>
<feature type="transmembrane region" description="Helical" evidence="6">
    <location>
        <begin position="82"/>
        <end position="106"/>
    </location>
</feature>
<evidence type="ECO:0000313" key="9">
    <source>
        <dbReference type="Proteomes" id="UP000237983"/>
    </source>
</evidence>
<gene>
    <name evidence="8" type="ORF">B0I08_1071</name>
</gene>
<feature type="transmembrane region" description="Helical" evidence="6">
    <location>
        <begin position="465"/>
        <end position="484"/>
    </location>
</feature>
<feature type="transmembrane region" description="Helical" evidence="6">
    <location>
        <begin position="305"/>
        <end position="324"/>
    </location>
</feature>
<keyword evidence="3 6" id="KW-1133">Transmembrane helix</keyword>
<dbReference type="EMBL" id="PVTL01000007">
    <property type="protein sequence ID" value="PRY67109.1"/>
    <property type="molecule type" value="Genomic_DNA"/>
</dbReference>
<dbReference type="Pfam" id="PF07690">
    <property type="entry name" value="MFS_1"/>
    <property type="match status" value="1"/>
</dbReference>
<keyword evidence="2 6" id="KW-0812">Transmembrane</keyword>
<dbReference type="InterPro" id="IPR020846">
    <property type="entry name" value="MFS_dom"/>
</dbReference>
<evidence type="ECO:0000256" key="6">
    <source>
        <dbReference type="SAM" id="Phobius"/>
    </source>
</evidence>
<dbReference type="GO" id="GO:0022857">
    <property type="term" value="F:transmembrane transporter activity"/>
    <property type="evidence" value="ECO:0007669"/>
    <property type="project" value="InterPro"/>
</dbReference>
<sequence>MTSESPPSESLPPKSVRAETVHTESVRTETSGDARPPAPLSPRRLAQARFAVAILFFTNGAIFANLLPRYPEIVADLELSNAAFGVAVAAFPLGALLAGLSAGMLIRRFRSSRVAVVATIFTAVGILVAGVAPAWIALAGGLFLAGAMDSITDVAQNSHGLRVQRLYRRSILNSFHAIWSVGAVLGGVLGAAAAQFALPLPVHLSISGVVFSLMAMAAYRFLLAGPEPTEALSQATEDPADQSAPTAAATATAGIASSGITGTAGIASTSSAASTSATAGTTATPDVASTTGTAALRRPRALAVVAKYGVLLALVVIAASGALVEDSGSSWSAIYLSGSLGATAFVAGIGFIALQGMQFIGRIFGDRLVDRFGQRAVARAGGAIVFVGMGIALAFPSVPATVIGFGLAGLGVATLIPAAMEAADSLPGFRPGTGLTLVGWLLRVGFLVSPPIVGAIADATSLRTGLLIVPVAGLLVLLFARVLTVRVPAALPR</sequence>
<dbReference type="SUPFAM" id="SSF103473">
    <property type="entry name" value="MFS general substrate transporter"/>
    <property type="match status" value="1"/>
</dbReference>
<dbReference type="RefSeq" id="WP_146134416.1">
    <property type="nucleotide sequence ID" value="NZ_PVTL01000007.1"/>
</dbReference>
<evidence type="ECO:0000256" key="5">
    <source>
        <dbReference type="SAM" id="MobiDB-lite"/>
    </source>
</evidence>
<feature type="transmembrane region" description="Helical" evidence="6">
    <location>
        <begin position="50"/>
        <end position="70"/>
    </location>
</feature>
<comment type="subcellular location">
    <subcellularLocation>
        <location evidence="1">Cell membrane</location>
        <topology evidence="1">Multi-pass membrane protein</topology>
    </subcellularLocation>
</comment>
<dbReference type="OrthoDB" id="151222at2"/>
<evidence type="ECO:0000256" key="3">
    <source>
        <dbReference type="ARBA" id="ARBA00022989"/>
    </source>
</evidence>
<proteinExistence type="predicted"/>
<reference evidence="8 9" key="1">
    <citation type="submission" date="2018-03" db="EMBL/GenBank/DDBJ databases">
        <title>Genomic Encyclopedia of Type Strains, Phase III (KMG-III): the genomes of soil and plant-associated and newly described type strains.</title>
        <authorList>
            <person name="Whitman W."/>
        </authorList>
    </citation>
    <scope>NUCLEOTIDE SEQUENCE [LARGE SCALE GENOMIC DNA]</scope>
    <source>
        <strain evidence="8 9">CGMCC 1.12484</strain>
    </source>
</reference>
<dbReference type="PROSITE" id="PS50850">
    <property type="entry name" value="MFS"/>
    <property type="match status" value="1"/>
</dbReference>
<name>A0A2T0VA84_9MICO</name>
<organism evidence="8 9">
    <name type="scientific">Glaciihabitans tibetensis</name>
    <dbReference type="NCBI Taxonomy" id="1266600"/>
    <lineage>
        <taxon>Bacteria</taxon>
        <taxon>Bacillati</taxon>
        <taxon>Actinomycetota</taxon>
        <taxon>Actinomycetes</taxon>
        <taxon>Micrococcales</taxon>
        <taxon>Microbacteriaceae</taxon>
        <taxon>Glaciihabitans</taxon>
    </lineage>
</organism>
<protein>
    <submittedName>
        <fullName evidence="8">MFS transporter</fullName>
    </submittedName>
</protein>
<feature type="transmembrane region" description="Helical" evidence="6">
    <location>
        <begin position="113"/>
        <end position="129"/>
    </location>
</feature>
<dbReference type="PANTHER" id="PTHR23514:SF13">
    <property type="entry name" value="INNER MEMBRANE PROTEIN YBJJ"/>
    <property type="match status" value="1"/>
</dbReference>
<dbReference type="GO" id="GO:0005886">
    <property type="term" value="C:plasma membrane"/>
    <property type="evidence" value="ECO:0007669"/>
    <property type="project" value="UniProtKB-SubCell"/>
</dbReference>
<feature type="region of interest" description="Disordered" evidence="5">
    <location>
        <begin position="1"/>
        <end position="40"/>
    </location>
</feature>
<feature type="transmembrane region" description="Helical" evidence="6">
    <location>
        <begin position="176"/>
        <end position="198"/>
    </location>
</feature>
<keyword evidence="4 6" id="KW-0472">Membrane</keyword>
<feature type="transmembrane region" description="Helical" evidence="6">
    <location>
        <begin position="204"/>
        <end position="223"/>
    </location>
</feature>
<evidence type="ECO:0000259" key="7">
    <source>
        <dbReference type="PROSITE" id="PS50850"/>
    </source>
</evidence>
<dbReference type="PANTHER" id="PTHR23514">
    <property type="entry name" value="BYPASS OF STOP CODON PROTEIN 6"/>
    <property type="match status" value="1"/>
</dbReference>
<evidence type="ECO:0000256" key="2">
    <source>
        <dbReference type="ARBA" id="ARBA00022692"/>
    </source>
</evidence>
<accession>A0A2T0VA84</accession>